<dbReference type="PANTHER" id="PTHR23316">
    <property type="entry name" value="IMPORTIN ALPHA"/>
    <property type="match status" value="1"/>
</dbReference>
<dbReference type="InterPro" id="IPR016024">
    <property type="entry name" value="ARM-type_fold"/>
</dbReference>
<dbReference type="InterPro" id="IPR011989">
    <property type="entry name" value="ARM-like"/>
</dbReference>
<comment type="similarity">
    <text evidence="1">Belongs to the importin alpha family.</text>
</comment>
<keyword evidence="6" id="KW-1185">Reference proteome</keyword>
<evidence type="ECO:0000256" key="4">
    <source>
        <dbReference type="PROSITE-ProRule" id="PRU00259"/>
    </source>
</evidence>
<dbReference type="InterPro" id="IPR000225">
    <property type="entry name" value="Armadillo"/>
</dbReference>
<keyword evidence="2" id="KW-0813">Transport</keyword>
<feature type="repeat" description="ARM" evidence="4">
    <location>
        <begin position="17"/>
        <end position="60"/>
    </location>
</feature>
<proteinExistence type="inferred from homology"/>
<dbReference type="Pfam" id="PF00514">
    <property type="entry name" value="Arm"/>
    <property type="match status" value="1"/>
</dbReference>
<comment type="caution">
    <text evidence="5">The sequence shown here is derived from an EMBL/GenBank/DDBJ whole genome shotgun (WGS) entry which is preliminary data.</text>
</comment>
<reference evidence="5 6" key="1">
    <citation type="submission" date="2023-05" db="EMBL/GenBank/DDBJ databases">
        <title>B98-5 Cell Line De Novo Hybrid Assembly: An Optical Mapping Approach.</title>
        <authorList>
            <person name="Kananen K."/>
            <person name="Auerbach J.A."/>
            <person name="Kautto E."/>
            <person name="Blachly J.S."/>
        </authorList>
    </citation>
    <scope>NUCLEOTIDE SEQUENCE [LARGE SCALE GENOMIC DNA]</scope>
    <source>
        <strain evidence="5">B95-8</strain>
        <tissue evidence="5">Cell line</tissue>
    </source>
</reference>
<dbReference type="SMART" id="SM00185">
    <property type="entry name" value="ARM"/>
    <property type="match status" value="3"/>
</dbReference>
<gene>
    <name evidence="5" type="primary">KPNA7</name>
    <name evidence="5" type="ORF">P7K49_014779</name>
</gene>
<dbReference type="Pfam" id="PF13513">
    <property type="entry name" value="HEAT_EZ"/>
    <property type="match status" value="1"/>
</dbReference>
<evidence type="ECO:0000313" key="6">
    <source>
        <dbReference type="Proteomes" id="UP001266305"/>
    </source>
</evidence>
<sequence length="154" mass="16760">MLSQEKNPPLKLVVEAGLIPRMVEYLKSLLYPCLQFEAAWALTNIAAGTSEQTRAMVEGGAIQPLFALLSSPNLAVCEQAMWALGGNIAGDGPEFRDKITLSNAIPHLLALITHILPITFLRNITWTLSNLCGNKNPYPCDTAVKQILPALLHL</sequence>
<dbReference type="Proteomes" id="UP001266305">
    <property type="component" value="Unassembled WGS sequence"/>
</dbReference>
<dbReference type="EMBL" id="JASSZA010000007">
    <property type="protein sequence ID" value="KAK2105265.1"/>
    <property type="molecule type" value="Genomic_DNA"/>
</dbReference>
<organism evidence="5 6">
    <name type="scientific">Saguinus oedipus</name>
    <name type="common">Cotton-top tamarin</name>
    <name type="synonym">Oedipomidas oedipus</name>
    <dbReference type="NCBI Taxonomy" id="9490"/>
    <lineage>
        <taxon>Eukaryota</taxon>
        <taxon>Metazoa</taxon>
        <taxon>Chordata</taxon>
        <taxon>Craniata</taxon>
        <taxon>Vertebrata</taxon>
        <taxon>Euteleostomi</taxon>
        <taxon>Mammalia</taxon>
        <taxon>Eutheria</taxon>
        <taxon>Euarchontoglires</taxon>
        <taxon>Primates</taxon>
        <taxon>Haplorrhini</taxon>
        <taxon>Platyrrhini</taxon>
        <taxon>Cebidae</taxon>
        <taxon>Callitrichinae</taxon>
        <taxon>Saguinus</taxon>
    </lineage>
</organism>
<evidence type="ECO:0000256" key="1">
    <source>
        <dbReference type="ARBA" id="ARBA00010394"/>
    </source>
</evidence>
<dbReference type="PROSITE" id="PS50176">
    <property type="entry name" value="ARM_REPEAT"/>
    <property type="match status" value="1"/>
</dbReference>
<name>A0ABQ9V7V2_SAGOE</name>
<dbReference type="SUPFAM" id="SSF48371">
    <property type="entry name" value="ARM repeat"/>
    <property type="match status" value="1"/>
</dbReference>
<evidence type="ECO:0000256" key="3">
    <source>
        <dbReference type="ARBA" id="ARBA00022927"/>
    </source>
</evidence>
<protein>
    <submittedName>
        <fullName evidence="5">Importin subunit alpha-8</fullName>
    </submittedName>
</protein>
<accession>A0ABQ9V7V2</accession>
<evidence type="ECO:0000256" key="2">
    <source>
        <dbReference type="ARBA" id="ARBA00022448"/>
    </source>
</evidence>
<evidence type="ECO:0000313" key="5">
    <source>
        <dbReference type="EMBL" id="KAK2105265.1"/>
    </source>
</evidence>
<keyword evidence="3" id="KW-0653">Protein transport</keyword>
<dbReference type="Gene3D" id="1.25.10.10">
    <property type="entry name" value="Leucine-rich Repeat Variant"/>
    <property type="match status" value="1"/>
</dbReference>